<dbReference type="Pfam" id="PF04138">
    <property type="entry name" value="GtrA_DPMS_TM"/>
    <property type="match status" value="1"/>
</dbReference>
<organism evidence="8 9">
    <name type="scientific">Vandammella animalimorsus</name>
    <dbReference type="NCBI Taxonomy" id="2029117"/>
    <lineage>
        <taxon>Bacteria</taxon>
        <taxon>Pseudomonadati</taxon>
        <taxon>Pseudomonadota</taxon>
        <taxon>Betaproteobacteria</taxon>
        <taxon>Burkholderiales</taxon>
        <taxon>Comamonadaceae</taxon>
        <taxon>Vandammella</taxon>
    </lineage>
</organism>
<accession>A0A2A2T3D4</accession>
<evidence type="ECO:0000256" key="5">
    <source>
        <dbReference type="SAM" id="Phobius"/>
    </source>
</evidence>
<proteinExistence type="predicted"/>
<dbReference type="Gene3D" id="3.90.550.10">
    <property type="entry name" value="Spore Coat Polysaccharide Biosynthesis Protein SpsA, Chain A"/>
    <property type="match status" value="1"/>
</dbReference>
<evidence type="ECO:0000259" key="6">
    <source>
        <dbReference type="Pfam" id="PF00535"/>
    </source>
</evidence>
<feature type="domain" description="GtrA/DPMS transmembrane" evidence="7">
    <location>
        <begin position="257"/>
        <end position="369"/>
    </location>
</feature>
<evidence type="ECO:0000313" key="8">
    <source>
        <dbReference type="EMBL" id="PAX15993.1"/>
    </source>
</evidence>
<dbReference type="InterPro" id="IPR007267">
    <property type="entry name" value="GtrA_DPMS_TM"/>
</dbReference>
<dbReference type="AlphaFoldDB" id="A0A2A2T3D4"/>
<feature type="transmembrane region" description="Helical" evidence="5">
    <location>
        <begin position="256"/>
        <end position="274"/>
    </location>
</feature>
<feature type="transmembrane region" description="Helical" evidence="5">
    <location>
        <begin position="280"/>
        <end position="304"/>
    </location>
</feature>
<dbReference type="InterPro" id="IPR029044">
    <property type="entry name" value="Nucleotide-diphossugar_trans"/>
</dbReference>
<protein>
    <recommendedName>
        <fullName evidence="10">Glycosyltransferase</fullName>
    </recommendedName>
</protein>
<keyword evidence="3 5" id="KW-1133">Transmembrane helix</keyword>
<dbReference type="InterPro" id="IPR050256">
    <property type="entry name" value="Glycosyltransferase_2"/>
</dbReference>
<name>A0A2A2T3D4_9BURK</name>
<dbReference type="GO" id="GO:0000271">
    <property type="term" value="P:polysaccharide biosynthetic process"/>
    <property type="evidence" value="ECO:0007669"/>
    <property type="project" value="InterPro"/>
</dbReference>
<dbReference type="InterPro" id="IPR001173">
    <property type="entry name" value="Glyco_trans_2-like"/>
</dbReference>
<evidence type="ECO:0008006" key="10">
    <source>
        <dbReference type="Google" id="ProtNLM"/>
    </source>
</evidence>
<reference evidence="8 9" key="1">
    <citation type="submission" date="2017-08" db="EMBL/GenBank/DDBJ databases">
        <title>WGS of Clinical strains of the CDC Group NO-1 linked to zoonotic infections in humans.</title>
        <authorList>
            <person name="Bernier A.-M."/>
            <person name="Bernard K."/>
        </authorList>
    </citation>
    <scope>NUCLEOTIDE SEQUENCE [LARGE SCALE GENOMIC DNA]</scope>
    <source>
        <strain evidence="8 9">NML91-0035</strain>
    </source>
</reference>
<evidence type="ECO:0000256" key="1">
    <source>
        <dbReference type="ARBA" id="ARBA00004141"/>
    </source>
</evidence>
<dbReference type="PANTHER" id="PTHR48090:SF7">
    <property type="entry name" value="RFBJ PROTEIN"/>
    <property type="match status" value="1"/>
</dbReference>
<keyword evidence="4 5" id="KW-0472">Membrane</keyword>
<dbReference type="SUPFAM" id="SSF53448">
    <property type="entry name" value="Nucleotide-diphospho-sugar transferases"/>
    <property type="match status" value="1"/>
</dbReference>
<evidence type="ECO:0000259" key="7">
    <source>
        <dbReference type="Pfam" id="PF04138"/>
    </source>
</evidence>
<gene>
    <name evidence="8" type="ORF">CLI92_11585</name>
</gene>
<dbReference type="CDD" id="cd04179">
    <property type="entry name" value="DPM_DPG-synthase_like"/>
    <property type="match status" value="1"/>
</dbReference>
<evidence type="ECO:0000256" key="2">
    <source>
        <dbReference type="ARBA" id="ARBA00022692"/>
    </source>
</evidence>
<evidence type="ECO:0000256" key="3">
    <source>
        <dbReference type="ARBA" id="ARBA00022989"/>
    </source>
</evidence>
<sequence>MVAVSSRRSCQPPRSTGAAMSQDLNAICLIIPAYNPDTKLLGLIDALRAIGFGHIVVVNDGSGPQSQAVFAQLGAPVQLLVHPANRGKGAALKTAFAHVAQSHAQSRGGAACRYVITLDADGQHLPEDVLRMAQVALAQEQATVLLGARTMPPHAPLRSRVGNALTRWVFGKLAGQRISDTQTGLRCFPIGLLAQLQQLQGERYEYEMHMLAHLVKQQVPLRELPIAAVYIEDNASSHFNPLTDSLRIYWVLLKDLLLGACSFALDVLLFMLLLRLSQQVFFSVVVARILSALFNFAGNRFFVFRGQHVQPLLPQLMAYAALAIALMLASASLVHWLVHGWQLPPLPAKLGVDALLYAISFTLRRSWLFRVQRSEP</sequence>
<dbReference type="PANTHER" id="PTHR48090">
    <property type="entry name" value="UNDECAPRENYL-PHOSPHATE 4-DEOXY-4-FORMAMIDO-L-ARABINOSE TRANSFERASE-RELATED"/>
    <property type="match status" value="1"/>
</dbReference>
<evidence type="ECO:0000256" key="4">
    <source>
        <dbReference type="ARBA" id="ARBA00023136"/>
    </source>
</evidence>
<dbReference type="GO" id="GO:0016020">
    <property type="term" value="C:membrane"/>
    <property type="evidence" value="ECO:0007669"/>
    <property type="project" value="UniProtKB-SubCell"/>
</dbReference>
<dbReference type="Pfam" id="PF00535">
    <property type="entry name" value="Glycos_transf_2"/>
    <property type="match status" value="1"/>
</dbReference>
<comment type="subcellular location">
    <subcellularLocation>
        <location evidence="1">Membrane</location>
        <topology evidence="1">Multi-pass membrane protein</topology>
    </subcellularLocation>
</comment>
<feature type="domain" description="Glycosyltransferase 2-like" evidence="6">
    <location>
        <begin position="29"/>
        <end position="151"/>
    </location>
</feature>
<dbReference type="Proteomes" id="UP000217780">
    <property type="component" value="Unassembled WGS sequence"/>
</dbReference>
<dbReference type="EMBL" id="NTBI01000011">
    <property type="protein sequence ID" value="PAX15993.1"/>
    <property type="molecule type" value="Genomic_DNA"/>
</dbReference>
<evidence type="ECO:0000313" key="9">
    <source>
        <dbReference type="Proteomes" id="UP000217780"/>
    </source>
</evidence>
<comment type="caution">
    <text evidence="8">The sequence shown here is derived from an EMBL/GenBank/DDBJ whole genome shotgun (WGS) entry which is preliminary data.</text>
</comment>
<feature type="transmembrane region" description="Helical" evidence="5">
    <location>
        <begin position="316"/>
        <end position="338"/>
    </location>
</feature>
<keyword evidence="2 5" id="KW-0812">Transmembrane</keyword>